<dbReference type="Gene3D" id="1.10.287.130">
    <property type="match status" value="1"/>
</dbReference>
<evidence type="ECO:0000256" key="5">
    <source>
        <dbReference type="ARBA" id="ARBA00022519"/>
    </source>
</evidence>
<keyword evidence="22" id="KW-1185">Reference proteome</keyword>
<dbReference type="InterPro" id="IPR000700">
    <property type="entry name" value="PAS-assoc_C"/>
</dbReference>
<comment type="catalytic activity">
    <reaction evidence="1">
        <text>ATP + protein L-histidine = ADP + protein N-phospho-L-histidine.</text>
        <dbReference type="EC" id="2.7.13.3"/>
    </reaction>
</comment>
<keyword evidence="10 21" id="KW-0418">Kinase</keyword>
<keyword evidence="11" id="KW-0067">ATP-binding</keyword>
<evidence type="ECO:0000256" key="1">
    <source>
        <dbReference type="ARBA" id="ARBA00000085"/>
    </source>
</evidence>
<sequence>MMGDSAPMPVTGRRSAAPSSAAVAATGRKREVIGSPASVIPGAFRILFSTIVHPISSPDRPQYAIGPLRVLPARRLLYSGTRIIDHFCVEPPLPLPRTRWILFLLPLLLAIAAIASAWQLSWQWALQGEVVRTAKQLSLHAQSIDNALGQFRYIALEAANNEQVQQLLHAPSSARSNRANRSLELYSRQAGSSTIFVLDAQGQVVASSNWSSSDSLVGQSYRDRPYFQQSLEGQASSFYAAATEGEQADYYFAYPIRSGEQLIGAAVVRIDLTPLQEQWGENDSELMISDGYGVVVLASRPQWRYRYLYPLFDSTLQLLRNQRIYGDRQLRPFHAKVSRLDGGSDRFQLELADSSAEFLRQSFHLPQLNWTIHYLASLTPVYGFANRVASSALIGILLLALVAALVRERRLKRASRAQARNLLEQSGKRQQAIINNTNVGLMLLSAEGEIRFLNPQSHRILGLGESSRQTLHFNQLIPEPRWEQAVAVGPETAPTATVREQPLHSTETWVSREDGSRVPLAISISAIDLQPDASYLVTLVDISRRKAAEEQLQGAKALLEQRVEERTRELQEAQQELIQASKLAALGEMSTSIAHEFNQPLTAMRTYLASSELLLKQGDSARLEDNLRLLRELTERTSTIATQLKTYAYNRPTERNPVNLVNALQQVLPMFRQSFEQRGVKLSIRAPEEPLLVAADSGRIQLVLTNLIKNALESMAHCDQPELLCEFVRQRQQATIHINDNGGGIEARHLNRLFEPFFTTKSIGEGLGLGLSIVAGFIRDLDGSIDARNNDNGGATFSIQLPLYDARTQDASIETHHTG</sequence>
<comment type="caution">
    <text evidence="21">The sequence shown here is derived from an EMBL/GenBank/DDBJ whole genome shotgun (WGS) entry which is preliminary data.</text>
</comment>
<feature type="transmembrane region" description="Helical" evidence="18">
    <location>
        <begin position="100"/>
        <end position="120"/>
    </location>
</feature>
<dbReference type="Gene3D" id="3.30.450.20">
    <property type="entry name" value="PAS domain"/>
    <property type="match status" value="3"/>
</dbReference>
<dbReference type="Pfam" id="PF02518">
    <property type="entry name" value="HATPase_c"/>
    <property type="match status" value="1"/>
</dbReference>
<organism evidence="21 22">
    <name type="scientific">Aestuariirhabdus litorea</name>
    <dbReference type="NCBI Taxonomy" id="2528527"/>
    <lineage>
        <taxon>Bacteria</taxon>
        <taxon>Pseudomonadati</taxon>
        <taxon>Pseudomonadota</taxon>
        <taxon>Gammaproteobacteria</taxon>
        <taxon>Oceanospirillales</taxon>
        <taxon>Aestuariirhabdaceae</taxon>
        <taxon>Aestuariirhabdus</taxon>
    </lineage>
</organism>
<dbReference type="PANTHER" id="PTHR43065:SF42">
    <property type="entry name" value="TWO-COMPONENT SENSOR PPRA"/>
    <property type="match status" value="1"/>
</dbReference>
<dbReference type="InterPro" id="IPR003661">
    <property type="entry name" value="HisK_dim/P_dom"/>
</dbReference>
<feature type="coiled-coil region" evidence="16">
    <location>
        <begin position="545"/>
        <end position="583"/>
    </location>
</feature>
<evidence type="ECO:0000256" key="13">
    <source>
        <dbReference type="ARBA" id="ARBA00023012"/>
    </source>
</evidence>
<protein>
    <recommendedName>
        <fullName evidence="15">C4-dicarboxylate transport sensor protein DctB</fullName>
        <ecNumber evidence="3">2.7.13.3</ecNumber>
    </recommendedName>
</protein>
<keyword evidence="13" id="KW-0902">Two-component regulatory system</keyword>
<keyword evidence="5" id="KW-0997">Cell inner membrane</keyword>
<dbReference type="InterPro" id="IPR000014">
    <property type="entry name" value="PAS"/>
</dbReference>
<dbReference type="InterPro" id="IPR036097">
    <property type="entry name" value="HisK_dim/P_sf"/>
</dbReference>
<evidence type="ECO:0000256" key="4">
    <source>
        <dbReference type="ARBA" id="ARBA00022475"/>
    </source>
</evidence>
<evidence type="ECO:0000256" key="7">
    <source>
        <dbReference type="ARBA" id="ARBA00022679"/>
    </source>
</evidence>
<dbReference type="SUPFAM" id="SSF55874">
    <property type="entry name" value="ATPase domain of HSP90 chaperone/DNA topoisomerase II/histidine kinase"/>
    <property type="match status" value="1"/>
</dbReference>
<feature type="domain" description="PAC" evidence="20">
    <location>
        <begin position="504"/>
        <end position="554"/>
    </location>
</feature>
<dbReference type="SUPFAM" id="SSF103190">
    <property type="entry name" value="Sensory domain-like"/>
    <property type="match status" value="1"/>
</dbReference>
<comment type="subcellular location">
    <subcellularLocation>
        <location evidence="2">Cell inner membrane</location>
        <topology evidence="2">Multi-pass membrane protein</topology>
    </subcellularLocation>
</comment>
<dbReference type="InterPro" id="IPR035965">
    <property type="entry name" value="PAS-like_dom_sf"/>
</dbReference>
<reference evidence="21 22" key="2">
    <citation type="submission" date="2018-12" db="EMBL/GenBank/DDBJ databases">
        <title>Simiduia agarivorans gen. nov., sp. nov., a marine, agarolytic bacterium isolated from shallow coastal water from Keelung, Taiwan.</title>
        <authorList>
            <person name="Shieh W.Y."/>
        </authorList>
    </citation>
    <scope>NUCLEOTIDE SEQUENCE [LARGE SCALE GENOMIC DNA]</scope>
    <source>
        <strain evidence="21 22">GTF-13</strain>
    </source>
</reference>
<feature type="domain" description="Histidine kinase" evidence="19">
    <location>
        <begin position="592"/>
        <end position="805"/>
    </location>
</feature>
<evidence type="ECO:0000256" key="17">
    <source>
        <dbReference type="SAM" id="MobiDB-lite"/>
    </source>
</evidence>
<dbReference type="SUPFAM" id="SSF55785">
    <property type="entry name" value="PYP-like sensor domain (PAS domain)"/>
    <property type="match status" value="1"/>
</dbReference>
<dbReference type="AlphaFoldDB" id="A0A3P3VLM2"/>
<name>A0A3P3VLM2_9GAMM</name>
<dbReference type="EMBL" id="QWEZ01000001">
    <property type="protein sequence ID" value="RRJ83651.1"/>
    <property type="molecule type" value="Genomic_DNA"/>
</dbReference>
<evidence type="ECO:0000256" key="8">
    <source>
        <dbReference type="ARBA" id="ARBA00022692"/>
    </source>
</evidence>
<dbReference type="GO" id="GO:0005524">
    <property type="term" value="F:ATP binding"/>
    <property type="evidence" value="ECO:0007669"/>
    <property type="project" value="UniProtKB-KW"/>
</dbReference>
<dbReference type="FunFam" id="1.10.287.130:FF:000049">
    <property type="entry name" value="C4-dicarboxylate transport sensor protein DctB"/>
    <property type="match status" value="1"/>
</dbReference>
<dbReference type="PRINTS" id="PR00344">
    <property type="entry name" value="BCTRLSENSOR"/>
</dbReference>
<dbReference type="InterPro" id="IPR029151">
    <property type="entry name" value="Sensor-like_sf"/>
</dbReference>
<feature type="region of interest" description="Disordered" evidence="17">
    <location>
        <begin position="1"/>
        <end position="22"/>
    </location>
</feature>
<evidence type="ECO:0000256" key="15">
    <source>
        <dbReference type="ARBA" id="ARBA00073143"/>
    </source>
</evidence>
<evidence type="ECO:0000256" key="14">
    <source>
        <dbReference type="ARBA" id="ARBA00023136"/>
    </source>
</evidence>
<dbReference type="PROSITE" id="PS50113">
    <property type="entry name" value="PAC"/>
    <property type="match status" value="1"/>
</dbReference>
<dbReference type="NCBIfam" id="TIGR00229">
    <property type="entry name" value="sensory_box"/>
    <property type="match status" value="1"/>
</dbReference>
<evidence type="ECO:0000256" key="3">
    <source>
        <dbReference type="ARBA" id="ARBA00012438"/>
    </source>
</evidence>
<dbReference type="InterPro" id="IPR005467">
    <property type="entry name" value="His_kinase_dom"/>
</dbReference>
<keyword evidence="4" id="KW-1003">Cell membrane</keyword>
<keyword evidence="16" id="KW-0175">Coiled coil</keyword>
<feature type="transmembrane region" description="Helical" evidence="18">
    <location>
        <begin position="388"/>
        <end position="406"/>
    </location>
</feature>
<dbReference type="PANTHER" id="PTHR43065">
    <property type="entry name" value="SENSOR HISTIDINE KINASE"/>
    <property type="match status" value="1"/>
</dbReference>
<proteinExistence type="predicted"/>
<dbReference type="SUPFAM" id="SSF47384">
    <property type="entry name" value="Homodimeric domain of signal transducing histidine kinase"/>
    <property type="match status" value="1"/>
</dbReference>
<evidence type="ECO:0000256" key="18">
    <source>
        <dbReference type="SAM" id="Phobius"/>
    </source>
</evidence>
<dbReference type="InterPro" id="IPR003594">
    <property type="entry name" value="HATPase_dom"/>
</dbReference>
<keyword evidence="9" id="KW-0547">Nucleotide-binding</keyword>
<dbReference type="SMART" id="SM00387">
    <property type="entry name" value="HATPase_c"/>
    <property type="match status" value="1"/>
</dbReference>
<evidence type="ECO:0000256" key="9">
    <source>
        <dbReference type="ARBA" id="ARBA00022741"/>
    </source>
</evidence>
<evidence type="ECO:0000256" key="2">
    <source>
        <dbReference type="ARBA" id="ARBA00004429"/>
    </source>
</evidence>
<dbReference type="CDD" id="cd00082">
    <property type="entry name" value="HisKA"/>
    <property type="match status" value="1"/>
</dbReference>
<dbReference type="GO" id="GO:0005886">
    <property type="term" value="C:plasma membrane"/>
    <property type="evidence" value="ECO:0007669"/>
    <property type="project" value="UniProtKB-SubCell"/>
</dbReference>
<dbReference type="InterPro" id="IPR033479">
    <property type="entry name" value="dCache_1"/>
</dbReference>
<keyword evidence="14 18" id="KW-0472">Membrane</keyword>
<dbReference type="EC" id="2.7.13.3" evidence="3"/>
<dbReference type="PROSITE" id="PS50109">
    <property type="entry name" value="HIS_KIN"/>
    <property type="match status" value="1"/>
</dbReference>
<evidence type="ECO:0000313" key="21">
    <source>
        <dbReference type="EMBL" id="RRJ83651.1"/>
    </source>
</evidence>
<dbReference type="InterPro" id="IPR004358">
    <property type="entry name" value="Sig_transdc_His_kin-like_C"/>
</dbReference>
<reference evidence="21 22" key="1">
    <citation type="submission" date="2018-08" db="EMBL/GenBank/DDBJ databases">
        <authorList>
            <person name="Khan S.A."/>
        </authorList>
    </citation>
    <scope>NUCLEOTIDE SEQUENCE [LARGE SCALE GENOMIC DNA]</scope>
    <source>
        <strain evidence="21 22">GTF-13</strain>
    </source>
</reference>
<evidence type="ECO:0000256" key="11">
    <source>
        <dbReference type="ARBA" id="ARBA00022840"/>
    </source>
</evidence>
<keyword evidence="7" id="KW-0808">Transferase</keyword>
<evidence type="ECO:0000256" key="12">
    <source>
        <dbReference type="ARBA" id="ARBA00022989"/>
    </source>
</evidence>
<keyword evidence="6" id="KW-0597">Phosphoprotein</keyword>
<evidence type="ECO:0000259" key="19">
    <source>
        <dbReference type="PROSITE" id="PS50109"/>
    </source>
</evidence>
<evidence type="ECO:0000256" key="16">
    <source>
        <dbReference type="SAM" id="Coils"/>
    </source>
</evidence>
<keyword evidence="12 18" id="KW-1133">Transmembrane helix</keyword>
<dbReference type="Proteomes" id="UP000280792">
    <property type="component" value="Unassembled WGS sequence"/>
</dbReference>
<dbReference type="Pfam" id="PF02743">
    <property type="entry name" value="dCache_1"/>
    <property type="match status" value="1"/>
</dbReference>
<gene>
    <name evidence="21" type="ORF">D0544_00565</name>
</gene>
<evidence type="ECO:0000313" key="22">
    <source>
        <dbReference type="Proteomes" id="UP000280792"/>
    </source>
</evidence>
<dbReference type="GO" id="GO:0000155">
    <property type="term" value="F:phosphorelay sensor kinase activity"/>
    <property type="evidence" value="ECO:0007669"/>
    <property type="project" value="InterPro"/>
</dbReference>
<evidence type="ECO:0000256" key="10">
    <source>
        <dbReference type="ARBA" id="ARBA00022777"/>
    </source>
</evidence>
<dbReference type="Gene3D" id="3.30.565.10">
    <property type="entry name" value="Histidine kinase-like ATPase, C-terminal domain"/>
    <property type="match status" value="1"/>
</dbReference>
<dbReference type="InterPro" id="IPR036890">
    <property type="entry name" value="HATPase_C_sf"/>
</dbReference>
<evidence type="ECO:0000259" key="20">
    <source>
        <dbReference type="PROSITE" id="PS50113"/>
    </source>
</evidence>
<keyword evidence="8 18" id="KW-0812">Transmembrane</keyword>
<accession>A0A3P3VLM2</accession>
<evidence type="ECO:0000256" key="6">
    <source>
        <dbReference type="ARBA" id="ARBA00022553"/>
    </source>
</evidence>